<dbReference type="STRING" id="252246.SAMN05421799_10693"/>
<keyword evidence="4 10" id="KW-0808">Transferase</keyword>
<comment type="subunit">
    <text evidence="10">Monomer.</text>
</comment>
<sequence>MTKRQPILCVVGPTGVGKSEQSIEIALRYGGEVVSADSMQIYRGMDIGTAKLQPSEMRGVPHHLLDIADPAEKFTVAEWKRQADQVIGEICARGRLPVVCGGTGLYIRALLDDLDFSQTPEDQTLRARLERRAKQEGVRALYDELCARDPERAARIHPNDRKRIVRALEVTIARGTAMSADYEWAPRQGRYDALVIGITMPREALYQRIDRRVEQMWRLGLVDEVKRLLECGVPVDGTAMQAIGYKEVVAYLSGAVSEEEAIRIIQQNTRRFAKRQWSWFRRDPRVRWFAKGPDGQFPADEIARLWTCVEAFLQDIGWSTANRSSTCRMESES</sequence>
<dbReference type="OrthoDB" id="9776390at2"/>
<keyword evidence="7 10" id="KW-0067">ATP-binding</keyword>
<evidence type="ECO:0000256" key="2">
    <source>
        <dbReference type="ARBA" id="ARBA00003213"/>
    </source>
</evidence>
<feature type="site" description="Interaction with substrate tRNA" evidence="10">
    <location>
        <position position="126"/>
    </location>
</feature>
<dbReference type="AlphaFoldDB" id="A0A1N7MSX5"/>
<dbReference type="InterPro" id="IPR018022">
    <property type="entry name" value="IPT"/>
</dbReference>
<evidence type="ECO:0000256" key="8">
    <source>
        <dbReference type="ARBA" id="ARBA00022842"/>
    </source>
</evidence>
<evidence type="ECO:0000256" key="1">
    <source>
        <dbReference type="ARBA" id="ARBA00001946"/>
    </source>
</evidence>
<gene>
    <name evidence="10" type="primary">miaA</name>
    <name evidence="14" type="ORF">SAMN05421799_10693</name>
</gene>
<comment type="caution">
    <text evidence="10">Lacks conserved residue(s) required for the propagation of feature annotation.</text>
</comment>
<evidence type="ECO:0000256" key="13">
    <source>
        <dbReference type="RuleBase" id="RU003785"/>
    </source>
</evidence>
<evidence type="ECO:0000256" key="7">
    <source>
        <dbReference type="ARBA" id="ARBA00022840"/>
    </source>
</evidence>
<organism evidence="14 15">
    <name type="scientific">Alicyclobacillus vulcanalis</name>
    <dbReference type="NCBI Taxonomy" id="252246"/>
    <lineage>
        <taxon>Bacteria</taxon>
        <taxon>Bacillati</taxon>
        <taxon>Bacillota</taxon>
        <taxon>Bacilli</taxon>
        <taxon>Bacillales</taxon>
        <taxon>Alicyclobacillaceae</taxon>
        <taxon>Alicyclobacillus</taxon>
    </lineage>
</organism>
<feature type="binding site" evidence="10">
    <location>
        <begin position="14"/>
        <end position="19"/>
    </location>
    <ligand>
        <name>substrate</name>
    </ligand>
</feature>
<comment type="function">
    <text evidence="2 10 12">Catalyzes the transfer of a dimethylallyl group onto the adenine at position 37 in tRNAs that read codons beginning with uridine, leading to the formation of N6-(dimethylallyl)adenosine (i(6)A).</text>
</comment>
<dbReference type="EMBL" id="FTOO01000006">
    <property type="protein sequence ID" value="SIS89247.1"/>
    <property type="molecule type" value="Genomic_DNA"/>
</dbReference>
<evidence type="ECO:0000256" key="11">
    <source>
        <dbReference type="RuleBase" id="RU003783"/>
    </source>
</evidence>
<dbReference type="Pfam" id="PF01715">
    <property type="entry name" value="IPPT"/>
    <property type="match status" value="1"/>
</dbReference>
<evidence type="ECO:0000256" key="6">
    <source>
        <dbReference type="ARBA" id="ARBA00022741"/>
    </source>
</evidence>
<dbReference type="PANTHER" id="PTHR11088:SF60">
    <property type="entry name" value="TRNA DIMETHYLALLYLTRANSFERASE"/>
    <property type="match status" value="1"/>
</dbReference>
<keyword evidence="6 10" id="KW-0547">Nucleotide-binding</keyword>
<feature type="binding site" evidence="10">
    <location>
        <begin position="12"/>
        <end position="19"/>
    </location>
    <ligand>
        <name>ATP</name>
        <dbReference type="ChEBI" id="CHEBI:30616"/>
    </ligand>
</feature>
<evidence type="ECO:0000256" key="5">
    <source>
        <dbReference type="ARBA" id="ARBA00022694"/>
    </source>
</evidence>
<dbReference type="Gene3D" id="3.40.50.300">
    <property type="entry name" value="P-loop containing nucleotide triphosphate hydrolases"/>
    <property type="match status" value="1"/>
</dbReference>
<proteinExistence type="inferred from homology"/>
<protein>
    <recommendedName>
        <fullName evidence="10">tRNA dimethylallyltransferase</fullName>
        <ecNumber evidence="10">2.5.1.75</ecNumber>
    </recommendedName>
    <alternativeName>
        <fullName evidence="10">Dimethylallyl diphosphate:tRNA dimethylallyltransferase</fullName>
        <shortName evidence="10">DMAPP:tRNA dimethylallyltransferase</shortName>
        <shortName evidence="10">DMATase</shortName>
    </alternativeName>
    <alternativeName>
        <fullName evidence="10">Isopentenyl-diphosphate:tRNA isopentenyltransferase</fullName>
        <shortName evidence="10">IPP transferase</shortName>
        <shortName evidence="10">IPPT</shortName>
        <shortName evidence="10">IPTase</shortName>
    </alternativeName>
</protein>
<dbReference type="InterPro" id="IPR027417">
    <property type="entry name" value="P-loop_NTPase"/>
</dbReference>
<feature type="region of interest" description="Interaction with substrate tRNA" evidence="10">
    <location>
        <begin position="37"/>
        <end position="40"/>
    </location>
</feature>
<evidence type="ECO:0000256" key="10">
    <source>
        <dbReference type="HAMAP-Rule" id="MF_00185"/>
    </source>
</evidence>
<dbReference type="GO" id="GO:0052381">
    <property type="term" value="F:tRNA dimethylallyltransferase activity"/>
    <property type="evidence" value="ECO:0007669"/>
    <property type="project" value="UniProtKB-UniRule"/>
</dbReference>
<dbReference type="FunFam" id="1.10.20.140:FF:000001">
    <property type="entry name" value="tRNA dimethylallyltransferase"/>
    <property type="match status" value="1"/>
</dbReference>
<reference evidence="15" key="1">
    <citation type="submission" date="2017-01" db="EMBL/GenBank/DDBJ databases">
        <authorList>
            <person name="Varghese N."/>
            <person name="Submissions S."/>
        </authorList>
    </citation>
    <scope>NUCLEOTIDE SEQUENCE [LARGE SCALE GENOMIC DNA]</scope>
    <source>
        <strain evidence="15">DSM 16176</strain>
    </source>
</reference>
<dbReference type="SUPFAM" id="SSF52540">
    <property type="entry name" value="P-loop containing nucleoside triphosphate hydrolases"/>
    <property type="match status" value="2"/>
</dbReference>
<dbReference type="InterPro" id="IPR039657">
    <property type="entry name" value="Dimethylallyltransferase"/>
</dbReference>
<evidence type="ECO:0000256" key="3">
    <source>
        <dbReference type="ARBA" id="ARBA00005842"/>
    </source>
</evidence>
<keyword evidence="8 10" id="KW-0460">Magnesium</keyword>
<comment type="cofactor">
    <cofactor evidence="1 10">
        <name>Mg(2+)</name>
        <dbReference type="ChEBI" id="CHEBI:18420"/>
    </cofactor>
</comment>
<evidence type="ECO:0000256" key="4">
    <source>
        <dbReference type="ARBA" id="ARBA00022679"/>
    </source>
</evidence>
<evidence type="ECO:0000313" key="15">
    <source>
        <dbReference type="Proteomes" id="UP000186156"/>
    </source>
</evidence>
<dbReference type="GO" id="GO:0006400">
    <property type="term" value="P:tRNA modification"/>
    <property type="evidence" value="ECO:0007669"/>
    <property type="project" value="TreeGrafter"/>
</dbReference>
<dbReference type="Gene3D" id="1.10.20.140">
    <property type="match status" value="1"/>
</dbReference>
<name>A0A1N7MSX5_9BACL</name>
<dbReference type="GO" id="GO:0005524">
    <property type="term" value="F:ATP binding"/>
    <property type="evidence" value="ECO:0007669"/>
    <property type="project" value="UniProtKB-UniRule"/>
</dbReference>
<dbReference type="Proteomes" id="UP000186156">
    <property type="component" value="Unassembled WGS sequence"/>
</dbReference>
<evidence type="ECO:0000313" key="14">
    <source>
        <dbReference type="EMBL" id="SIS89247.1"/>
    </source>
</evidence>
<dbReference type="NCBIfam" id="TIGR00174">
    <property type="entry name" value="miaA"/>
    <property type="match status" value="1"/>
</dbReference>
<comment type="catalytic activity">
    <reaction evidence="9 10 11">
        <text>adenosine(37) in tRNA + dimethylallyl diphosphate = N(6)-dimethylallyladenosine(37) in tRNA + diphosphate</text>
        <dbReference type="Rhea" id="RHEA:26482"/>
        <dbReference type="Rhea" id="RHEA-COMP:10162"/>
        <dbReference type="Rhea" id="RHEA-COMP:10375"/>
        <dbReference type="ChEBI" id="CHEBI:33019"/>
        <dbReference type="ChEBI" id="CHEBI:57623"/>
        <dbReference type="ChEBI" id="CHEBI:74411"/>
        <dbReference type="ChEBI" id="CHEBI:74415"/>
        <dbReference type="EC" id="2.5.1.75"/>
    </reaction>
</comment>
<dbReference type="PANTHER" id="PTHR11088">
    <property type="entry name" value="TRNA DIMETHYLALLYLTRANSFERASE"/>
    <property type="match status" value="1"/>
</dbReference>
<comment type="similarity">
    <text evidence="3 10 13">Belongs to the IPP transferase family.</text>
</comment>
<accession>A0A1N7MSX5</accession>
<dbReference type="RefSeq" id="WP_076346999.1">
    <property type="nucleotide sequence ID" value="NZ_FTOO01000006.1"/>
</dbReference>
<keyword evidence="5 10" id="KW-0819">tRNA processing</keyword>
<feature type="site" description="Interaction with substrate tRNA" evidence="10">
    <location>
        <position position="103"/>
    </location>
</feature>
<dbReference type="HAMAP" id="MF_00185">
    <property type="entry name" value="IPP_trans"/>
    <property type="match status" value="1"/>
</dbReference>
<evidence type="ECO:0000256" key="9">
    <source>
        <dbReference type="ARBA" id="ARBA00049563"/>
    </source>
</evidence>
<evidence type="ECO:0000256" key="12">
    <source>
        <dbReference type="RuleBase" id="RU003784"/>
    </source>
</evidence>
<dbReference type="EC" id="2.5.1.75" evidence="10"/>
<keyword evidence="15" id="KW-1185">Reference proteome</keyword>